<feature type="transmembrane region" description="Helical" evidence="1">
    <location>
        <begin position="106"/>
        <end position="123"/>
    </location>
</feature>
<feature type="transmembrane region" description="Helical" evidence="1">
    <location>
        <begin position="42"/>
        <end position="68"/>
    </location>
</feature>
<feature type="transmembrane region" description="Helical" evidence="1">
    <location>
        <begin position="164"/>
        <end position="181"/>
    </location>
</feature>
<dbReference type="RefSeq" id="WP_229814028.1">
    <property type="nucleotide sequence ID" value="NZ_BMZA01000007.1"/>
</dbReference>
<evidence type="ECO:0008006" key="4">
    <source>
        <dbReference type="Google" id="ProtNLM"/>
    </source>
</evidence>
<dbReference type="GO" id="GO:0005886">
    <property type="term" value="C:plasma membrane"/>
    <property type="evidence" value="ECO:0007669"/>
    <property type="project" value="InterPro"/>
</dbReference>
<accession>A0A918PG27</accession>
<feature type="transmembrane region" description="Helical" evidence="1">
    <location>
        <begin position="340"/>
        <end position="360"/>
    </location>
</feature>
<dbReference type="AlphaFoldDB" id="A0A918PG27"/>
<keyword evidence="1" id="KW-1133">Transmembrane helix</keyword>
<feature type="transmembrane region" description="Helical" evidence="1">
    <location>
        <begin position="309"/>
        <end position="328"/>
    </location>
</feature>
<evidence type="ECO:0000313" key="2">
    <source>
        <dbReference type="EMBL" id="GGZ06268.1"/>
    </source>
</evidence>
<reference evidence="2" key="1">
    <citation type="journal article" date="2014" name="Int. J. Syst. Evol. Microbiol.">
        <title>Complete genome sequence of Corynebacterium casei LMG S-19264T (=DSM 44701T), isolated from a smear-ripened cheese.</title>
        <authorList>
            <consortium name="US DOE Joint Genome Institute (JGI-PGF)"/>
            <person name="Walter F."/>
            <person name="Albersmeier A."/>
            <person name="Kalinowski J."/>
            <person name="Ruckert C."/>
        </authorList>
    </citation>
    <scope>NUCLEOTIDE SEQUENCE</scope>
    <source>
        <strain evidence="2">KCTC 32255</strain>
    </source>
</reference>
<gene>
    <name evidence="2" type="ORF">GCM10011614_21500</name>
</gene>
<evidence type="ECO:0000313" key="3">
    <source>
        <dbReference type="Proteomes" id="UP000648075"/>
    </source>
</evidence>
<feature type="transmembrane region" description="Helical" evidence="1">
    <location>
        <begin position="80"/>
        <end position="100"/>
    </location>
</feature>
<keyword evidence="1" id="KW-0472">Membrane</keyword>
<protein>
    <recommendedName>
        <fullName evidence="4">FUSC family protein</fullName>
    </recommendedName>
</protein>
<feature type="transmembrane region" description="Helical" evidence="1">
    <location>
        <begin position="267"/>
        <end position="297"/>
    </location>
</feature>
<dbReference type="Pfam" id="PF04632">
    <property type="entry name" value="FUSC"/>
    <property type="match status" value="1"/>
</dbReference>
<dbReference type="GO" id="GO:0022857">
    <property type="term" value="F:transmembrane transporter activity"/>
    <property type="evidence" value="ECO:0007669"/>
    <property type="project" value="InterPro"/>
</dbReference>
<name>A0A918PG27_9SPHN</name>
<evidence type="ECO:0000256" key="1">
    <source>
        <dbReference type="SAM" id="Phobius"/>
    </source>
</evidence>
<feature type="transmembrane region" description="Helical" evidence="1">
    <location>
        <begin position="128"/>
        <end position="144"/>
    </location>
</feature>
<keyword evidence="1" id="KW-0812">Transmembrane</keyword>
<feature type="transmembrane region" description="Helical" evidence="1">
    <location>
        <begin position="202"/>
        <end position="220"/>
    </location>
</feature>
<comment type="caution">
    <text evidence="2">The sequence shown here is derived from an EMBL/GenBank/DDBJ whole genome shotgun (WGS) entry which is preliminary data.</text>
</comment>
<organism evidence="2 3">
    <name type="scientific">Novosphingobium colocasiae</name>
    <dbReference type="NCBI Taxonomy" id="1256513"/>
    <lineage>
        <taxon>Bacteria</taxon>
        <taxon>Pseudomonadati</taxon>
        <taxon>Pseudomonadota</taxon>
        <taxon>Alphaproteobacteria</taxon>
        <taxon>Sphingomonadales</taxon>
        <taxon>Sphingomonadaceae</taxon>
        <taxon>Novosphingobium</taxon>
    </lineage>
</organism>
<feature type="transmembrane region" description="Helical" evidence="1">
    <location>
        <begin position="232"/>
        <end position="255"/>
    </location>
</feature>
<dbReference type="Proteomes" id="UP000648075">
    <property type="component" value="Unassembled WGS sequence"/>
</dbReference>
<proteinExistence type="predicted"/>
<dbReference type="EMBL" id="BMZA01000007">
    <property type="protein sequence ID" value="GGZ06268.1"/>
    <property type="molecule type" value="Genomic_DNA"/>
</dbReference>
<dbReference type="InterPro" id="IPR006726">
    <property type="entry name" value="PHBA_efflux_AaeB/fusaric-R"/>
</dbReference>
<reference evidence="2" key="2">
    <citation type="submission" date="2020-09" db="EMBL/GenBank/DDBJ databases">
        <authorList>
            <person name="Sun Q."/>
            <person name="Kim S."/>
        </authorList>
    </citation>
    <scope>NUCLEOTIDE SEQUENCE</scope>
    <source>
        <strain evidence="2">KCTC 32255</strain>
    </source>
</reference>
<keyword evidence="3" id="KW-1185">Reference proteome</keyword>
<sequence length="375" mass="39416">MATTTADPVSPPRLRETLRSELRALITPGPRMLDEWACVASVMLAILFAHRIEAGMISWAAFTAFVLLKSAPGETMVRAVLRLVGSAAGVGLALALVPLAAQSLPLAMLTAGGISALGLYGMLTARRAYAWLLFGVTFAMILLDKLERPHLDTMAFARTRMLDVLAGIAACTLVSVTVAVLSRKSWLAGRPPLPQRMKWNPVAARHAAQAGIALALLPLLHARFGLPEMAQAGVTIIAVMIVPVAGIGSSGFVPVTRRLLHRAVGCIAGGALAVAVLFLAQGSAPILIAGTVIGIVIGRHIENSGSSATYVGLQFSLVVLVTLVPDSYARAEILPAIQRLAAIFIGMALLEPVLLAWHFIAPHRQRAVPGGDLSE</sequence>